<proteinExistence type="predicted"/>
<organism evidence="2 3">
    <name type="scientific">Diploptera punctata</name>
    <name type="common">Pacific beetle cockroach</name>
    <dbReference type="NCBI Taxonomy" id="6984"/>
    <lineage>
        <taxon>Eukaryota</taxon>
        <taxon>Metazoa</taxon>
        <taxon>Ecdysozoa</taxon>
        <taxon>Arthropoda</taxon>
        <taxon>Hexapoda</taxon>
        <taxon>Insecta</taxon>
        <taxon>Pterygota</taxon>
        <taxon>Neoptera</taxon>
        <taxon>Polyneoptera</taxon>
        <taxon>Dictyoptera</taxon>
        <taxon>Blattodea</taxon>
        <taxon>Blaberoidea</taxon>
        <taxon>Blaberidae</taxon>
        <taxon>Diplopterinae</taxon>
        <taxon>Diploptera</taxon>
    </lineage>
</organism>
<gene>
    <name evidence="2" type="ORF">L9F63_005182</name>
</gene>
<dbReference type="EMBL" id="JASPKZ010008869">
    <property type="protein sequence ID" value="KAJ9578580.1"/>
    <property type="molecule type" value="Genomic_DNA"/>
</dbReference>
<reference evidence="2" key="2">
    <citation type="submission" date="2023-05" db="EMBL/GenBank/DDBJ databases">
        <authorList>
            <person name="Fouks B."/>
        </authorList>
    </citation>
    <scope>NUCLEOTIDE SEQUENCE</scope>
    <source>
        <strain evidence="2">Stay&amp;Tobe</strain>
        <tissue evidence="2">Testes</tissue>
    </source>
</reference>
<keyword evidence="3" id="KW-1185">Reference proteome</keyword>
<comment type="caution">
    <text evidence="2">The sequence shown here is derived from an EMBL/GenBank/DDBJ whole genome shotgun (WGS) entry which is preliminary data.</text>
</comment>
<reference evidence="2" key="1">
    <citation type="journal article" date="2023" name="IScience">
        <title>Live-bearing cockroach genome reveals convergent evolutionary mechanisms linked to viviparity in insects and beyond.</title>
        <authorList>
            <person name="Fouks B."/>
            <person name="Harrison M.C."/>
            <person name="Mikhailova A.A."/>
            <person name="Marchal E."/>
            <person name="English S."/>
            <person name="Carruthers M."/>
            <person name="Jennings E.C."/>
            <person name="Chiamaka E.L."/>
            <person name="Frigard R.A."/>
            <person name="Pippel M."/>
            <person name="Attardo G.M."/>
            <person name="Benoit J.B."/>
            <person name="Bornberg-Bauer E."/>
            <person name="Tobe S.S."/>
        </authorList>
    </citation>
    <scope>NUCLEOTIDE SEQUENCE</scope>
    <source>
        <strain evidence="2">Stay&amp;Tobe</strain>
    </source>
</reference>
<feature type="non-terminal residue" evidence="2">
    <location>
        <position position="1"/>
    </location>
</feature>
<dbReference type="AlphaFoldDB" id="A0AAD7ZDY4"/>
<evidence type="ECO:0000256" key="1">
    <source>
        <dbReference type="SAM" id="MobiDB-lite"/>
    </source>
</evidence>
<feature type="compositionally biased region" description="Pro residues" evidence="1">
    <location>
        <begin position="101"/>
        <end position="111"/>
    </location>
</feature>
<sequence>LNVENIIYLIVKLNLRCFLTHLMFLGFYADSSFVTEFMTLSMHHNCCLAPNYFSISPFLTFRRRDNHKTTAKLVLDEHFNQDPNFITSDFYTTYEDEPKTPSTPLPAPPPAKLCAANRVDSQDSNATSESDETYKAPLPVEPEISQSSQLTVVRQPLFPDSSKQAFEQAESSGRVTDASARNRRACFAHTNSQQQKEDSNVIRIEPQLQVAGEKYSRESLLDIALSPLSQREPKDWNHIMTLQIAKKTTELFDPVVYLQKCQESDGSNAVLSATEAESPDPE</sequence>
<protein>
    <submittedName>
        <fullName evidence="2">Uncharacterized protein</fullName>
    </submittedName>
</protein>
<feature type="region of interest" description="Disordered" evidence="1">
    <location>
        <begin position="93"/>
        <end position="148"/>
    </location>
</feature>
<evidence type="ECO:0000313" key="2">
    <source>
        <dbReference type="EMBL" id="KAJ9578580.1"/>
    </source>
</evidence>
<name>A0AAD7ZDY4_DIPPU</name>
<accession>A0AAD7ZDY4</accession>
<evidence type="ECO:0000313" key="3">
    <source>
        <dbReference type="Proteomes" id="UP001233999"/>
    </source>
</evidence>
<dbReference type="Proteomes" id="UP001233999">
    <property type="component" value="Unassembled WGS sequence"/>
</dbReference>